<protein>
    <submittedName>
        <fullName evidence="2">Uncharacterized protein</fullName>
    </submittedName>
</protein>
<accession>A0A8C4VM82</accession>
<organism evidence="2 3">
    <name type="scientific">Gopherus evgoodei</name>
    <name type="common">Goodes thornscrub tortoise</name>
    <dbReference type="NCBI Taxonomy" id="1825980"/>
    <lineage>
        <taxon>Eukaryota</taxon>
        <taxon>Metazoa</taxon>
        <taxon>Chordata</taxon>
        <taxon>Craniata</taxon>
        <taxon>Vertebrata</taxon>
        <taxon>Euteleostomi</taxon>
        <taxon>Archelosauria</taxon>
        <taxon>Testudinata</taxon>
        <taxon>Testudines</taxon>
        <taxon>Cryptodira</taxon>
        <taxon>Durocryptodira</taxon>
        <taxon>Testudinoidea</taxon>
        <taxon>Testudinidae</taxon>
        <taxon>Gopherus</taxon>
    </lineage>
</organism>
<feature type="region of interest" description="Disordered" evidence="1">
    <location>
        <begin position="1"/>
        <end position="27"/>
    </location>
</feature>
<dbReference type="Ensembl" id="ENSGEVT00005003338.1">
    <property type="protein sequence ID" value="ENSGEVP00005003190.1"/>
    <property type="gene ID" value="ENSGEVG00005002340.1"/>
</dbReference>
<dbReference type="Proteomes" id="UP000694390">
    <property type="component" value="Chromosome 2"/>
</dbReference>
<evidence type="ECO:0000313" key="2">
    <source>
        <dbReference type="Ensembl" id="ENSGEVP00005003190.1"/>
    </source>
</evidence>
<evidence type="ECO:0000256" key="1">
    <source>
        <dbReference type="SAM" id="MobiDB-lite"/>
    </source>
</evidence>
<feature type="compositionally biased region" description="Basic and acidic residues" evidence="1">
    <location>
        <begin position="1"/>
        <end position="11"/>
    </location>
</feature>
<reference evidence="2" key="2">
    <citation type="submission" date="2025-08" db="UniProtKB">
        <authorList>
            <consortium name="Ensembl"/>
        </authorList>
    </citation>
    <scope>IDENTIFICATION</scope>
</reference>
<keyword evidence="3" id="KW-1185">Reference proteome</keyword>
<evidence type="ECO:0000313" key="3">
    <source>
        <dbReference type="Proteomes" id="UP000694390"/>
    </source>
</evidence>
<dbReference type="AlphaFoldDB" id="A0A8C4VM82"/>
<reference evidence="2" key="1">
    <citation type="submission" date="2019-06" db="EMBL/GenBank/DDBJ databases">
        <title>G10K-VGP Goodes thornscrub tortoise genome, primary haplotype.</title>
        <authorList>
            <person name="Murphy B."/>
            <person name="Edwards T."/>
            <person name="Rhie A."/>
            <person name="Koren S."/>
            <person name="Phillippy A."/>
            <person name="Fedrigo O."/>
            <person name="Haase B."/>
            <person name="Mountcastle J."/>
            <person name="Lewin H."/>
            <person name="Damas J."/>
            <person name="Howe K."/>
            <person name="Formenti G."/>
            <person name="Myers G."/>
            <person name="Durbin R."/>
            <person name="Jarvis E.D."/>
        </authorList>
    </citation>
    <scope>NUCLEOTIDE SEQUENCE [LARGE SCALE GENOMIC DNA]</scope>
</reference>
<proteinExistence type="predicted"/>
<sequence length="111" mass="11520">QGCRSNEEMRAKRNMVPKGGSDPAAGEAHAGEVEVLSLHSPTDGAWRMVGAPGLGTPALPLPSSGTWRLKGPWVSCRGGETIVPPSPWGPGWLLTHKASPAPPPSVNLSKP</sequence>
<name>A0A8C4VM82_9SAUR</name>
<reference evidence="2" key="3">
    <citation type="submission" date="2025-09" db="UniProtKB">
        <authorList>
            <consortium name="Ensembl"/>
        </authorList>
    </citation>
    <scope>IDENTIFICATION</scope>
</reference>